<protein>
    <submittedName>
        <fullName evidence="2">Endonuclease/exonuclease/phosphatase family protein</fullName>
    </submittedName>
</protein>
<dbReference type="RefSeq" id="WP_235311013.1">
    <property type="nucleotide sequence ID" value="NZ_JAKGAS010000002.1"/>
</dbReference>
<evidence type="ECO:0000259" key="1">
    <source>
        <dbReference type="Pfam" id="PF03372"/>
    </source>
</evidence>
<proteinExistence type="predicted"/>
<dbReference type="EMBL" id="JAKGAS010000002">
    <property type="protein sequence ID" value="MCF2947493.1"/>
    <property type="molecule type" value="Genomic_DNA"/>
</dbReference>
<keyword evidence="2" id="KW-0540">Nuclease</keyword>
<dbReference type="InterPro" id="IPR036691">
    <property type="entry name" value="Endo/exonu/phosph_ase_sf"/>
</dbReference>
<sequence length="328" mass="37432">MKIATFNIENLDESSDELNPVLHKRIKPLRDMLLRIDADILCLQEVHGQELPEHTSRDPKRELSALETLILDTPYTHFHTAYTVTSDEVPYDKRNLVILSRWPIIQLNQYKHDHLEKLEYRKSTAIPAEEAKDISWERPILHVQIDVPEVGNVHVINLHLKSRLSSNVKGQKENNYTWKSAAGWAEGYFLSSIKRVGQALETRVLIDEIFADTPDANIVVCGDFNAEPGEVPVEAICGRVENTGNPELRHTVMLPCSLAIADSVRFSHLHHGQRNLLDHMLISQSMYGKFAQAQIFNENLHDESLPFASDTKFPESDHAPFVATFRQY</sequence>
<reference evidence="2 3" key="1">
    <citation type="submission" date="2022-01" db="EMBL/GenBank/DDBJ databases">
        <title>Paraglaciecola sp. G1-23.</title>
        <authorList>
            <person name="Jin M.S."/>
            <person name="Han D.M."/>
            <person name="Kim H.M."/>
            <person name="Jeon C.O."/>
        </authorList>
    </citation>
    <scope>NUCLEOTIDE SEQUENCE [LARGE SCALE GENOMIC DNA]</scope>
    <source>
        <strain evidence="2 3">G1-23</strain>
    </source>
</reference>
<evidence type="ECO:0000313" key="3">
    <source>
        <dbReference type="Proteomes" id="UP001521137"/>
    </source>
</evidence>
<dbReference type="Proteomes" id="UP001521137">
    <property type="component" value="Unassembled WGS sequence"/>
</dbReference>
<gene>
    <name evidence="2" type="ORF">L0668_05195</name>
</gene>
<name>A0ABS9D3J3_9ALTE</name>
<keyword evidence="2" id="KW-0378">Hydrolase</keyword>
<dbReference type="InterPro" id="IPR005135">
    <property type="entry name" value="Endo/exonuclease/phosphatase"/>
</dbReference>
<dbReference type="Gene3D" id="3.60.10.10">
    <property type="entry name" value="Endonuclease/exonuclease/phosphatase"/>
    <property type="match status" value="1"/>
</dbReference>
<keyword evidence="2" id="KW-0255">Endonuclease</keyword>
<accession>A0ABS9D3J3</accession>
<organism evidence="2 3">
    <name type="scientific">Paraglaciecola algarum</name>
    <dbReference type="NCBI Taxonomy" id="3050085"/>
    <lineage>
        <taxon>Bacteria</taxon>
        <taxon>Pseudomonadati</taxon>
        <taxon>Pseudomonadota</taxon>
        <taxon>Gammaproteobacteria</taxon>
        <taxon>Alteromonadales</taxon>
        <taxon>Alteromonadaceae</taxon>
        <taxon>Paraglaciecola</taxon>
    </lineage>
</organism>
<dbReference type="Pfam" id="PF03372">
    <property type="entry name" value="Exo_endo_phos"/>
    <property type="match status" value="1"/>
</dbReference>
<evidence type="ECO:0000313" key="2">
    <source>
        <dbReference type="EMBL" id="MCF2947493.1"/>
    </source>
</evidence>
<comment type="caution">
    <text evidence="2">The sequence shown here is derived from an EMBL/GenBank/DDBJ whole genome shotgun (WGS) entry which is preliminary data.</text>
</comment>
<dbReference type="PANTHER" id="PTHR42834">
    <property type="entry name" value="ENDONUCLEASE/EXONUCLEASE/PHOSPHATASE FAMILY PROTEIN (AFU_ORTHOLOGUE AFUA_3G09210)"/>
    <property type="match status" value="1"/>
</dbReference>
<dbReference type="SUPFAM" id="SSF56219">
    <property type="entry name" value="DNase I-like"/>
    <property type="match status" value="1"/>
</dbReference>
<dbReference type="PANTHER" id="PTHR42834:SF1">
    <property type="entry name" value="ENDONUCLEASE_EXONUCLEASE_PHOSPHATASE FAMILY PROTEIN (AFU_ORTHOLOGUE AFUA_3G09210)"/>
    <property type="match status" value="1"/>
</dbReference>
<keyword evidence="3" id="KW-1185">Reference proteome</keyword>
<feature type="domain" description="Endonuclease/exonuclease/phosphatase" evidence="1">
    <location>
        <begin position="4"/>
        <end position="296"/>
    </location>
</feature>
<dbReference type="GO" id="GO:0004519">
    <property type="term" value="F:endonuclease activity"/>
    <property type="evidence" value="ECO:0007669"/>
    <property type="project" value="UniProtKB-KW"/>
</dbReference>